<dbReference type="Pfam" id="PF02668">
    <property type="entry name" value="TauD"/>
    <property type="match status" value="1"/>
</dbReference>
<dbReference type="PANTHER" id="PTHR30468">
    <property type="entry name" value="ALPHA-KETOGLUTARATE-DEPENDENT SULFONATE DIOXYGENASE"/>
    <property type="match status" value="1"/>
</dbReference>
<comment type="caution">
    <text evidence="7">The sequence shown here is derived from an EMBL/GenBank/DDBJ whole genome shotgun (WGS) entry which is preliminary data.</text>
</comment>
<sequence length="278" mass="31441">MDASNRGFSVEPLAGALGAEILGVTLSPDMPDAAIDAIRRVWLDHAVVFFHDQQHLTAPDFAAFARRFGEVVEYPFVRGLPEAPEVIPVVKLEHERTNFGGLWHSDTAYLERPPMATMLIAREIPPFGGDTLFASGHAAYEALSDGMKRLLDPLKAVNSSAKADVTRTREDRVNSQERTVFEAEHPVVRTHPETGRRALYVNFGHTLRFAGMTEAESEPLLRFLFEHQSRPEFTCRFRWRPGSIAFWDNRAALHNPINDYHGYRRVMHRVTLAGDRPR</sequence>
<keyword evidence="8" id="KW-1185">Reference proteome</keyword>
<dbReference type="Gene3D" id="3.60.130.10">
    <property type="entry name" value="Clavaminate synthase-like"/>
    <property type="match status" value="1"/>
</dbReference>
<dbReference type="RefSeq" id="WP_248666467.1">
    <property type="nucleotide sequence ID" value="NZ_JALPRX010000029.1"/>
</dbReference>
<protein>
    <submittedName>
        <fullName evidence="7">TauD/TfdA family dioxygenase</fullName>
    </submittedName>
</protein>
<keyword evidence="3 7" id="KW-0223">Dioxygenase</keyword>
<dbReference type="SUPFAM" id="SSF51197">
    <property type="entry name" value="Clavaminate synthase-like"/>
    <property type="match status" value="1"/>
</dbReference>
<dbReference type="PANTHER" id="PTHR30468:SF1">
    <property type="entry name" value="ALPHA-KETOGLUTARATE-DEPENDENT SULFONATE DIOXYGENASE"/>
    <property type="match status" value="1"/>
</dbReference>
<dbReference type="InterPro" id="IPR051323">
    <property type="entry name" value="AtsK-like"/>
</dbReference>
<dbReference type="Proteomes" id="UP001139516">
    <property type="component" value="Unassembled WGS sequence"/>
</dbReference>
<dbReference type="GO" id="GO:0046872">
    <property type="term" value="F:metal ion binding"/>
    <property type="evidence" value="ECO:0007669"/>
    <property type="project" value="UniProtKB-KW"/>
</dbReference>
<name>A0A9X1Y731_9PROT</name>
<dbReference type="GO" id="GO:0016706">
    <property type="term" value="F:2-oxoglutarate-dependent dioxygenase activity"/>
    <property type="evidence" value="ECO:0007669"/>
    <property type="project" value="UniProtKB-ARBA"/>
</dbReference>
<keyword evidence="2" id="KW-0479">Metal-binding</keyword>
<accession>A0A9X1Y731</accession>
<dbReference type="GO" id="GO:0005737">
    <property type="term" value="C:cytoplasm"/>
    <property type="evidence" value="ECO:0007669"/>
    <property type="project" value="TreeGrafter"/>
</dbReference>
<keyword evidence="4" id="KW-0560">Oxidoreductase</keyword>
<comment type="similarity">
    <text evidence="1">Belongs to the TfdA dioxygenase family.</text>
</comment>
<evidence type="ECO:0000256" key="4">
    <source>
        <dbReference type="ARBA" id="ARBA00023002"/>
    </source>
</evidence>
<dbReference type="EMBL" id="JALPRX010000029">
    <property type="protein sequence ID" value="MCK8784343.1"/>
    <property type="molecule type" value="Genomic_DNA"/>
</dbReference>
<keyword evidence="5" id="KW-0408">Iron</keyword>
<evidence type="ECO:0000259" key="6">
    <source>
        <dbReference type="Pfam" id="PF02668"/>
    </source>
</evidence>
<gene>
    <name evidence="7" type="ORF">M0638_08125</name>
</gene>
<evidence type="ECO:0000256" key="3">
    <source>
        <dbReference type="ARBA" id="ARBA00022964"/>
    </source>
</evidence>
<dbReference type="AlphaFoldDB" id="A0A9X1Y731"/>
<evidence type="ECO:0000313" key="8">
    <source>
        <dbReference type="Proteomes" id="UP001139516"/>
    </source>
</evidence>
<organism evidence="7 8">
    <name type="scientific">Roseomonas acroporae</name>
    <dbReference type="NCBI Taxonomy" id="2937791"/>
    <lineage>
        <taxon>Bacteria</taxon>
        <taxon>Pseudomonadati</taxon>
        <taxon>Pseudomonadota</taxon>
        <taxon>Alphaproteobacteria</taxon>
        <taxon>Acetobacterales</taxon>
        <taxon>Roseomonadaceae</taxon>
        <taxon>Roseomonas</taxon>
    </lineage>
</organism>
<evidence type="ECO:0000256" key="1">
    <source>
        <dbReference type="ARBA" id="ARBA00005896"/>
    </source>
</evidence>
<reference evidence="7" key="1">
    <citation type="submission" date="2022-04" db="EMBL/GenBank/DDBJ databases">
        <title>Roseomonas acroporae sp. nov., isolated from coral Acropora digitifera.</title>
        <authorList>
            <person name="Sun H."/>
        </authorList>
    </citation>
    <scope>NUCLEOTIDE SEQUENCE</scope>
    <source>
        <strain evidence="7">NAR14</strain>
    </source>
</reference>
<evidence type="ECO:0000256" key="2">
    <source>
        <dbReference type="ARBA" id="ARBA00022723"/>
    </source>
</evidence>
<proteinExistence type="inferred from homology"/>
<evidence type="ECO:0000256" key="5">
    <source>
        <dbReference type="ARBA" id="ARBA00023004"/>
    </source>
</evidence>
<dbReference type="InterPro" id="IPR003819">
    <property type="entry name" value="TauD/TfdA-like"/>
</dbReference>
<feature type="domain" description="TauD/TfdA-like" evidence="6">
    <location>
        <begin position="10"/>
        <end position="271"/>
    </location>
</feature>
<evidence type="ECO:0000313" key="7">
    <source>
        <dbReference type="EMBL" id="MCK8784343.1"/>
    </source>
</evidence>
<dbReference type="InterPro" id="IPR042098">
    <property type="entry name" value="TauD-like_sf"/>
</dbReference>